<evidence type="ECO:0000313" key="2">
    <source>
        <dbReference type="Proteomes" id="UP000199435"/>
    </source>
</evidence>
<dbReference type="Proteomes" id="UP000199435">
    <property type="component" value="Unassembled WGS sequence"/>
</dbReference>
<dbReference type="OrthoDB" id="8373423at2"/>
<dbReference type="AlphaFoldDB" id="A0A1C3X9Y7"/>
<dbReference type="EMBL" id="FMAH01000071">
    <property type="protein sequence ID" value="SCB49090.1"/>
    <property type="molecule type" value="Genomic_DNA"/>
</dbReference>
<dbReference type="RefSeq" id="WP_092856320.1">
    <property type="nucleotide sequence ID" value="NZ_FMAH01000071.1"/>
</dbReference>
<name>A0A1C3X9Y7_9HYPH</name>
<dbReference type="STRING" id="411945.GA0061102_107111"/>
<gene>
    <name evidence="1" type="ORF">GA0061102_107111</name>
</gene>
<proteinExistence type="predicted"/>
<evidence type="ECO:0000313" key="1">
    <source>
        <dbReference type="EMBL" id="SCB49090.1"/>
    </source>
</evidence>
<organism evidence="1 2">
    <name type="scientific">Rhizobium miluonense</name>
    <dbReference type="NCBI Taxonomy" id="411945"/>
    <lineage>
        <taxon>Bacteria</taxon>
        <taxon>Pseudomonadati</taxon>
        <taxon>Pseudomonadota</taxon>
        <taxon>Alphaproteobacteria</taxon>
        <taxon>Hyphomicrobiales</taxon>
        <taxon>Rhizobiaceae</taxon>
        <taxon>Rhizobium/Agrobacterium group</taxon>
        <taxon>Rhizobium</taxon>
    </lineage>
</organism>
<protein>
    <submittedName>
        <fullName evidence="1">Uncharacterized protein</fullName>
    </submittedName>
</protein>
<keyword evidence="2" id="KW-1185">Reference proteome</keyword>
<accession>A0A1C3X9Y7</accession>
<sequence>MQTAGYTITPRDAEVIRDLIAFLGEDVFDQRQKNGVITKSDAFQRRISNARSVLKEIGAYDGSNLEENHHG</sequence>
<reference evidence="2" key="1">
    <citation type="submission" date="2016-08" db="EMBL/GenBank/DDBJ databases">
        <authorList>
            <person name="Varghese N."/>
            <person name="Submissions Spin"/>
        </authorList>
    </citation>
    <scope>NUCLEOTIDE SEQUENCE [LARGE SCALE GENOMIC DNA]</scope>
    <source>
        <strain evidence="2">HAMBI 2971</strain>
    </source>
</reference>